<dbReference type="Pfam" id="PF08665">
    <property type="entry name" value="PglZ"/>
    <property type="match status" value="1"/>
</dbReference>
<sequence length="961" mass="105195">MIDLTHKPVSAKFCEVLEADIGSRQLVVLLDVRRHYTELVDALREAGGWVAPVLAHRGSYLELMVELEHHAGSIDPSPVLVHLPGDIEVTKTPMLEIAKAGKMLRKALDTLVREAAIGKVTPDQVEAFLAEQGDDLSLANADAWMAAKVSAASGELTGTLQAMSLTGLATALLDPSSPLVKSLASPAELGPIWHHLASHLGLPDDWAYPVPRERVSTVQAGDVMASWVLCVEYVHDLRREVRAPVLRGIRGSLPARLRDACFPVARWLRKTAPSTYDSLARDVEAWLPEELAAGRPGELGRIDTFRFEEQQLCLGALDALDNSDWDNAAEWARERLEGESFWVRRELGRDSAWILIAAVAALGQAVVGSKLEFRSANSLEEATLSYVERGAQVDRRHRELAQQATALLFSKLPYADRLRLAIEHVRKIYVAWQDARAREWSALCEREGALPGPALQQRQLFDEVVRPLVGTGKTALFLVDALRFEMATELVELIDAGARLRPRLAELPTVTEICMNALAPIAQAGKLRPLMASNKGKPARRFAGLSTATFQYKTPDDRKKAMASGAGGTTCPSHSIDDWLRKSVSEVRQSVGQAKLALVLSTRIDVAGGKGDGPSVFAGELLRIRAAWQLLREAGVTNFVITADHGFLLREKGDATLAHGQGHDALARYALYDVPISNTEQYSVALRSLAYENVEGYLLLPRGCAVYEIAGDSSFVHGGNSPQERVIPVLTLEHKQPAGGSDRRYQLELCGSGSIDGMHFVDAQLLRVEGNMGLEFVEPPSVDFDVRVVGDERTRAFTNQAGLDAQMRGGVVHARVGRRFRVLFRLTGPRGARVEVELFHPSGTQAIVPALIDRRFDVTEAKQAAEDAAAPAVAPAAEQPSAAPVEREWLDSIGELKVRRVFAHIEQFGAINEQEATTMLGSPRAFRRFAANFEELAKIAPFTMTIEIVGATKRYVKRSQK</sequence>
<dbReference type="NCBIfam" id="NF033443">
    <property type="entry name" value="BREX_PglZ_6"/>
    <property type="match status" value="1"/>
</dbReference>
<gene>
    <name evidence="1" type="ORF">ENSA7_47660</name>
</gene>
<protein>
    <submittedName>
        <fullName evidence="1">PglZ domain protein</fullName>
    </submittedName>
</protein>
<reference evidence="1 2" key="1">
    <citation type="submission" date="2018-03" db="EMBL/GenBank/DDBJ databases">
        <title>Draft Genome Sequences of the Obligatory Marine Myxobacteria Enhygromyxa salina SWB007.</title>
        <authorList>
            <person name="Poehlein A."/>
            <person name="Moghaddam J.A."/>
            <person name="Harms H."/>
            <person name="Alanjari M."/>
            <person name="Koenig G.M."/>
            <person name="Daniel R."/>
            <person name="Schaeberle T.F."/>
        </authorList>
    </citation>
    <scope>NUCLEOTIDE SEQUENCE [LARGE SCALE GENOMIC DNA]</scope>
    <source>
        <strain evidence="1 2">SWB007</strain>
    </source>
</reference>
<organism evidence="1 2">
    <name type="scientific">Enhygromyxa salina</name>
    <dbReference type="NCBI Taxonomy" id="215803"/>
    <lineage>
        <taxon>Bacteria</taxon>
        <taxon>Pseudomonadati</taxon>
        <taxon>Myxococcota</taxon>
        <taxon>Polyangia</taxon>
        <taxon>Nannocystales</taxon>
        <taxon>Nannocystaceae</taxon>
        <taxon>Enhygromyxa</taxon>
    </lineage>
</organism>
<dbReference type="RefSeq" id="WP_181234048.1">
    <property type="nucleotide sequence ID" value="NZ_PVNL01000097.1"/>
</dbReference>
<comment type="caution">
    <text evidence="1">The sequence shown here is derived from an EMBL/GenBank/DDBJ whole genome shotgun (WGS) entry which is preliminary data.</text>
</comment>
<proteinExistence type="predicted"/>
<evidence type="ECO:0000313" key="1">
    <source>
        <dbReference type="EMBL" id="PRQ05137.1"/>
    </source>
</evidence>
<dbReference type="AlphaFoldDB" id="A0A2S9YJ49"/>
<name>A0A2S9YJ49_9BACT</name>
<accession>A0A2S9YJ49</accession>
<evidence type="ECO:0000313" key="2">
    <source>
        <dbReference type="Proteomes" id="UP000238823"/>
    </source>
</evidence>
<dbReference type="EMBL" id="PVNL01000097">
    <property type="protein sequence ID" value="PRQ05137.1"/>
    <property type="molecule type" value="Genomic_DNA"/>
</dbReference>
<dbReference type="Proteomes" id="UP000238823">
    <property type="component" value="Unassembled WGS sequence"/>
</dbReference>